<dbReference type="PANTHER" id="PTHR13628:SF1">
    <property type="entry name" value="TRANSMEMBRANE PROTEIN 267"/>
    <property type="match status" value="1"/>
</dbReference>
<feature type="region of interest" description="Disordered" evidence="6">
    <location>
        <begin position="247"/>
        <end position="298"/>
    </location>
</feature>
<feature type="transmembrane region" description="Helical" evidence="7">
    <location>
        <begin position="77"/>
        <end position="95"/>
    </location>
</feature>
<evidence type="ECO:0000256" key="2">
    <source>
        <dbReference type="ARBA" id="ARBA00013977"/>
    </source>
</evidence>
<dbReference type="InterPro" id="IPR026572">
    <property type="entry name" value="TMEM267"/>
</dbReference>
<dbReference type="InterPro" id="IPR007404">
    <property type="entry name" value="YdjM-like"/>
</dbReference>
<dbReference type="PANTHER" id="PTHR13628">
    <property type="entry name" value="TRANSMEMBRANE PROTEIN 267"/>
    <property type="match status" value="1"/>
</dbReference>
<evidence type="ECO:0000256" key="3">
    <source>
        <dbReference type="ARBA" id="ARBA00022692"/>
    </source>
</evidence>
<evidence type="ECO:0000256" key="5">
    <source>
        <dbReference type="ARBA" id="ARBA00023136"/>
    </source>
</evidence>
<dbReference type="AlphaFoldDB" id="A0AAD9GQF9"/>
<evidence type="ECO:0000256" key="7">
    <source>
        <dbReference type="SAM" id="Phobius"/>
    </source>
</evidence>
<dbReference type="Proteomes" id="UP001259832">
    <property type="component" value="Unassembled WGS sequence"/>
</dbReference>
<keyword evidence="4 7" id="KW-1133">Transmembrane helix</keyword>
<gene>
    <name evidence="8" type="ORF">P3T76_006214</name>
</gene>
<accession>A0AAD9GQF9</accession>
<feature type="transmembrane region" description="Helical" evidence="7">
    <location>
        <begin position="148"/>
        <end position="164"/>
    </location>
</feature>
<feature type="transmembrane region" description="Helical" evidence="7">
    <location>
        <begin position="116"/>
        <end position="136"/>
    </location>
</feature>
<dbReference type="EMBL" id="JASMQC010000009">
    <property type="protein sequence ID" value="KAK1942715.1"/>
    <property type="molecule type" value="Genomic_DNA"/>
</dbReference>
<comment type="caution">
    <text evidence="8">The sequence shown here is derived from an EMBL/GenBank/DDBJ whole genome shotgun (WGS) entry which is preliminary data.</text>
</comment>
<keyword evidence="3 7" id="KW-0812">Transmembrane</keyword>
<keyword evidence="9" id="KW-1185">Reference proteome</keyword>
<feature type="transmembrane region" description="Helical" evidence="7">
    <location>
        <begin position="20"/>
        <end position="37"/>
    </location>
</feature>
<name>A0AAD9GQF9_9STRA</name>
<evidence type="ECO:0000313" key="8">
    <source>
        <dbReference type="EMBL" id="KAK1942715.1"/>
    </source>
</evidence>
<proteinExistence type="predicted"/>
<evidence type="ECO:0000256" key="1">
    <source>
        <dbReference type="ARBA" id="ARBA00004141"/>
    </source>
</evidence>
<reference evidence="8" key="1">
    <citation type="submission" date="2023-08" db="EMBL/GenBank/DDBJ databases">
        <title>Reference Genome Resource for the Citrus Pathogen Phytophthora citrophthora.</title>
        <authorList>
            <person name="Moller H."/>
            <person name="Coetzee B."/>
            <person name="Rose L.J."/>
            <person name="Van Niekerk J.M."/>
        </authorList>
    </citation>
    <scope>NUCLEOTIDE SEQUENCE</scope>
    <source>
        <strain evidence="8">STE-U-9442</strain>
    </source>
</reference>
<comment type="subcellular location">
    <subcellularLocation>
        <location evidence="1">Membrane</location>
        <topology evidence="1">Multi-pass membrane protein</topology>
    </subcellularLocation>
</comment>
<organism evidence="8 9">
    <name type="scientific">Phytophthora citrophthora</name>
    <dbReference type="NCBI Taxonomy" id="4793"/>
    <lineage>
        <taxon>Eukaryota</taxon>
        <taxon>Sar</taxon>
        <taxon>Stramenopiles</taxon>
        <taxon>Oomycota</taxon>
        <taxon>Peronosporomycetes</taxon>
        <taxon>Peronosporales</taxon>
        <taxon>Peronosporaceae</taxon>
        <taxon>Phytophthora</taxon>
    </lineage>
</organism>
<feature type="compositionally biased region" description="Acidic residues" evidence="6">
    <location>
        <begin position="251"/>
        <end position="267"/>
    </location>
</feature>
<evidence type="ECO:0000256" key="4">
    <source>
        <dbReference type="ARBA" id="ARBA00022989"/>
    </source>
</evidence>
<keyword evidence="5 7" id="KW-0472">Membrane</keyword>
<dbReference type="Pfam" id="PF04307">
    <property type="entry name" value="YdjM"/>
    <property type="match status" value="1"/>
</dbReference>
<sequence length="298" mass="34529">MLRDDEEQRRHRRLTLFQRVFMVLLLLICLASDYFLFQQCVMSPFTLVFSNNHCSLTFRISSVYLLDYKLLRHFVDSAAHGSVAFCCWAVFLLQLEKYSESTDSTCSKWGLLKKCFFNAITASLLDIDHFIAAGALNLAGATHLQGRPFGHAVTFIIVVAWLVNRYSRKIQARQRRYRVCFIVVAWFSHQLRDGMRRGLWFWPFGSTPPINYFLYLIMEESLPFVMAKWWSKAAALTEMEKLEMALKRADEESEESGEEANSTDEEEGARLIMPTDTKDRPSSPRSPQRKHNDVTLVV</sequence>
<evidence type="ECO:0000313" key="9">
    <source>
        <dbReference type="Proteomes" id="UP001259832"/>
    </source>
</evidence>
<evidence type="ECO:0000256" key="6">
    <source>
        <dbReference type="SAM" id="MobiDB-lite"/>
    </source>
</evidence>
<protein>
    <recommendedName>
        <fullName evidence="2">Transmembrane protein 267</fullName>
    </recommendedName>
</protein>
<dbReference type="GO" id="GO:0016020">
    <property type="term" value="C:membrane"/>
    <property type="evidence" value="ECO:0007669"/>
    <property type="project" value="UniProtKB-SubCell"/>
</dbReference>